<keyword evidence="1" id="KW-0233">DNA recombination</keyword>
<dbReference type="Proteomes" id="UP000642284">
    <property type="component" value="Unassembled WGS sequence"/>
</dbReference>
<comment type="caution">
    <text evidence="2">The sequence shown here is derived from an EMBL/GenBank/DDBJ whole genome shotgun (WGS) entry which is preliminary data.</text>
</comment>
<dbReference type="SUPFAM" id="SSF56349">
    <property type="entry name" value="DNA breaking-rejoining enzymes"/>
    <property type="match status" value="1"/>
</dbReference>
<sequence length="142" mass="15777">MDLGVGLGLRQGEVFGLAADDFDFEQGVVHIRRQLQWASGKTYFCLPKGSKERSVPVPPHLTRRVREALQAFPATSCTLPWSDPAEPVNDAQRRERMPVAVSLVITTAHGNPVAHKTFNEFNWRKALLAVGLAWQTGEKAEK</sequence>
<keyword evidence="3" id="KW-1185">Reference proteome</keyword>
<evidence type="ECO:0008006" key="4">
    <source>
        <dbReference type="Google" id="ProtNLM"/>
    </source>
</evidence>
<protein>
    <recommendedName>
        <fullName evidence="4">Tyr recombinase domain-containing protein</fullName>
    </recommendedName>
</protein>
<reference evidence="2 3" key="1">
    <citation type="submission" date="2020-08" db="EMBL/GenBank/DDBJ databases">
        <title>Genemic of Streptomyces polyaspartic.</title>
        <authorList>
            <person name="Liu W."/>
        </authorList>
    </citation>
    <scope>NUCLEOTIDE SEQUENCE [LARGE SCALE GENOMIC DNA]</scope>
    <source>
        <strain evidence="2 3">TRM66268-LWL</strain>
    </source>
</reference>
<dbReference type="Gene3D" id="1.10.443.10">
    <property type="entry name" value="Intergrase catalytic core"/>
    <property type="match status" value="1"/>
</dbReference>
<evidence type="ECO:0000313" key="3">
    <source>
        <dbReference type="Proteomes" id="UP000642284"/>
    </source>
</evidence>
<accession>A0ABR7SVN8</accession>
<dbReference type="InterPro" id="IPR013762">
    <property type="entry name" value="Integrase-like_cat_sf"/>
</dbReference>
<dbReference type="RefSeq" id="WP_187819959.1">
    <property type="nucleotide sequence ID" value="NZ_JACTVJ010000048.1"/>
</dbReference>
<dbReference type="EMBL" id="JACTVJ010000048">
    <property type="protein sequence ID" value="MBC9719555.1"/>
    <property type="molecule type" value="Genomic_DNA"/>
</dbReference>
<proteinExistence type="predicted"/>
<evidence type="ECO:0000256" key="1">
    <source>
        <dbReference type="ARBA" id="ARBA00023172"/>
    </source>
</evidence>
<name>A0ABR7SVN8_9ACTN</name>
<evidence type="ECO:0000313" key="2">
    <source>
        <dbReference type="EMBL" id="MBC9719555.1"/>
    </source>
</evidence>
<dbReference type="InterPro" id="IPR011010">
    <property type="entry name" value="DNA_brk_join_enz"/>
</dbReference>
<organism evidence="2 3">
    <name type="scientific">Streptomyces polyasparticus</name>
    <dbReference type="NCBI Taxonomy" id="2767826"/>
    <lineage>
        <taxon>Bacteria</taxon>
        <taxon>Bacillati</taxon>
        <taxon>Actinomycetota</taxon>
        <taxon>Actinomycetes</taxon>
        <taxon>Kitasatosporales</taxon>
        <taxon>Streptomycetaceae</taxon>
        <taxon>Streptomyces</taxon>
    </lineage>
</organism>
<gene>
    <name evidence="2" type="ORF">H9Y04_44410</name>
</gene>